<organism evidence="2 3">
    <name type="scientific">Mammaliicoccus sciuri</name>
    <name type="common">Staphylococcus sciuri</name>
    <dbReference type="NCBI Taxonomy" id="1296"/>
    <lineage>
        <taxon>Bacteria</taxon>
        <taxon>Bacillati</taxon>
        <taxon>Bacillota</taxon>
        <taxon>Bacilli</taxon>
        <taxon>Bacillales</taxon>
        <taxon>Staphylococcaceae</taxon>
        <taxon>Mammaliicoccus</taxon>
    </lineage>
</organism>
<reference evidence="2" key="1">
    <citation type="submission" date="2022-07" db="EMBL/GenBank/DDBJ databases">
        <title>Bacterial species isolated from the porcine tonsil microbiota.</title>
        <authorList>
            <person name="Oliveira I.M.F."/>
        </authorList>
    </citation>
    <scope>NUCLEOTIDE SEQUENCE</scope>
    <source>
        <strain evidence="2">8QC2O2</strain>
    </source>
</reference>
<dbReference type="Gene3D" id="2.30.30.290">
    <property type="entry name" value="YopX-like domains"/>
    <property type="match status" value="1"/>
</dbReference>
<evidence type="ECO:0000313" key="3">
    <source>
        <dbReference type="Proteomes" id="UP001204068"/>
    </source>
</evidence>
<dbReference type="InterPro" id="IPR023385">
    <property type="entry name" value="YopX-like_C"/>
</dbReference>
<dbReference type="Proteomes" id="UP001204068">
    <property type="component" value="Unassembled WGS sequence"/>
</dbReference>
<dbReference type="NCBIfam" id="TIGR01671">
    <property type="entry name" value="phage_TIGR01671"/>
    <property type="match status" value="1"/>
</dbReference>
<protein>
    <submittedName>
        <fullName evidence="2">YopX family protein</fullName>
    </submittedName>
</protein>
<gene>
    <name evidence="2" type="ORF">NQ032_15145</name>
</gene>
<proteinExistence type="predicted"/>
<dbReference type="Pfam" id="PF09643">
    <property type="entry name" value="YopX"/>
    <property type="match status" value="1"/>
</dbReference>
<evidence type="ECO:0000313" key="2">
    <source>
        <dbReference type="EMBL" id="MCQ9304945.1"/>
    </source>
</evidence>
<dbReference type="SUPFAM" id="SSF159006">
    <property type="entry name" value="YopX-like"/>
    <property type="match status" value="1"/>
</dbReference>
<dbReference type="EMBL" id="JANILD010000009">
    <property type="protein sequence ID" value="MCQ9304945.1"/>
    <property type="molecule type" value="Genomic_DNA"/>
</dbReference>
<dbReference type="RefSeq" id="WP_257099599.1">
    <property type="nucleotide sequence ID" value="NZ_JANILD010000009.1"/>
</dbReference>
<dbReference type="InterPro" id="IPR010024">
    <property type="entry name" value="CHP16711"/>
</dbReference>
<accession>A0AAW5LIB9</accession>
<dbReference type="AlphaFoldDB" id="A0AAW5LIB9"/>
<comment type="caution">
    <text evidence="2">The sequence shown here is derived from an EMBL/GenBank/DDBJ whole genome shotgun (WGS) entry which is preliminary data.</text>
</comment>
<sequence>MISNYKAWHKKSKEMLRVVSINFDEKFIRGLSEVERNMDIESSYNFDEIEFLQSTGLFDKNGKEIFEGHIIDKGYSNLEIEEKIGYVQLDVGADSTGYSHEQWLGWITNNGDSLLDVCEHCTVIGNIYENEDLIK</sequence>
<evidence type="ECO:0000259" key="1">
    <source>
        <dbReference type="Pfam" id="PF09643"/>
    </source>
</evidence>
<feature type="domain" description="YopX protein" evidence="1">
    <location>
        <begin position="4"/>
        <end position="135"/>
    </location>
</feature>
<name>A0AAW5LIB9_MAMSC</name>
<dbReference type="InterPro" id="IPR019096">
    <property type="entry name" value="YopX_protein"/>
</dbReference>